<dbReference type="AlphaFoldDB" id="F7XYB9"/>
<dbReference type="Proteomes" id="UP000000505">
    <property type="component" value="Chromosome"/>
</dbReference>
<evidence type="ECO:0000313" key="3">
    <source>
        <dbReference type="Proteomes" id="UP000000505"/>
    </source>
</evidence>
<gene>
    <name evidence="2" type="ordered locus">TPPCIT_018</name>
</gene>
<feature type="region of interest" description="Disordered" evidence="1">
    <location>
        <begin position="1"/>
        <end position="26"/>
    </location>
</feature>
<dbReference type="EMBL" id="CP002244">
    <property type="protein sequence ID" value="AEI75095.1"/>
    <property type="molecule type" value="Genomic_DNA"/>
</dbReference>
<proteinExistence type="predicted"/>
<evidence type="ECO:0000256" key="1">
    <source>
        <dbReference type="SAM" id="MobiDB-lite"/>
    </source>
</evidence>
<name>F7XYB9_TREPP</name>
<protein>
    <submittedName>
        <fullName evidence="2">Uncharacterized protein</fullName>
    </submittedName>
</protein>
<dbReference type="KEGG" id="tpn:TPPCIT_018"/>
<organism evidence="2 3">
    <name type="scientific">Tremblaya princeps (strain PCIT)</name>
    <dbReference type="NCBI Taxonomy" id="891398"/>
    <lineage>
        <taxon>Bacteria</taxon>
        <taxon>Pseudomonadati</taxon>
        <taxon>Pseudomonadota</taxon>
        <taxon>Betaproteobacteria</taxon>
        <taxon>Candidatus Tremblayella</taxon>
    </lineage>
</organism>
<evidence type="ECO:0000313" key="2">
    <source>
        <dbReference type="EMBL" id="AEI75095.1"/>
    </source>
</evidence>
<reference key="1">
    <citation type="submission" date="2010-09" db="EMBL/GenBank/DDBJ databases">
        <title>An interdependent metabolic patchwork in the nested three-way symbiosis of mealybugs.</title>
        <authorList>
            <person name="McCutcheon J.P."/>
            <person name="von Dohlen C.D."/>
        </authorList>
    </citation>
    <scope>NUCLEOTIDE SEQUENCE</scope>
    <source>
        <strain>PCIT</strain>
    </source>
</reference>
<dbReference type="HOGENOM" id="CLU_2072105_0_0_4"/>
<sequence>MRAGAEGQEALLRSMPRSRAAGASKSMAKRCEATAIGRAYGQCRNASLCCLPGSGARQDSSPKSEADLQRCARLFQTAALRIESKHRLTSLNHTGWCSSDSLHRAERASALHGAYHRQ</sequence>
<reference evidence="2 3" key="2">
    <citation type="journal article" date="2011" name="Curr. Biol.">
        <title>An interdependent metabolic patchwork in the nested symbiosis of mealybugs.</title>
        <authorList>
            <person name="McCutcheon J.P."/>
            <person name="von Dohlen C.D."/>
        </authorList>
    </citation>
    <scope>NUCLEOTIDE SEQUENCE [LARGE SCALE GENOMIC DNA]</scope>
    <source>
        <strain evidence="2 3">PCIT</strain>
    </source>
</reference>
<accession>F7XYB9</accession>